<sequence>AGSVLVEAHDEWQVAEKRYLSEATLALLNTSNLSDKPTESVAPTPALTA</sequence>
<dbReference type="Proteomes" id="UP000321797">
    <property type="component" value="Unassembled WGS sequence"/>
</dbReference>
<feature type="non-terminal residue" evidence="1">
    <location>
        <position position="1"/>
    </location>
</feature>
<reference evidence="1 2" key="1">
    <citation type="submission" date="2018-09" db="EMBL/GenBank/DDBJ databases">
        <title>Metagenome Assembled Genomes from an Advanced Water Purification Facility.</title>
        <authorList>
            <person name="Stamps B.W."/>
            <person name="Spear J.R."/>
        </authorList>
    </citation>
    <scope>NUCLEOTIDE SEQUENCE [LARGE SCALE GENOMIC DNA]</scope>
    <source>
        <strain evidence="1">Bin_29_2</strain>
    </source>
</reference>
<evidence type="ECO:0000313" key="1">
    <source>
        <dbReference type="EMBL" id="TXI52267.1"/>
    </source>
</evidence>
<protein>
    <submittedName>
        <fullName evidence="1">IS256 family transposase</fullName>
    </submittedName>
</protein>
<evidence type="ECO:0000313" key="2">
    <source>
        <dbReference type="Proteomes" id="UP000321797"/>
    </source>
</evidence>
<proteinExistence type="predicted"/>
<accession>A0A5C7XRV6</accession>
<dbReference type="AlphaFoldDB" id="A0A5C7XRV6"/>
<dbReference type="EMBL" id="SSGD01000130">
    <property type="protein sequence ID" value="TXI52267.1"/>
    <property type="molecule type" value="Genomic_DNA"/>
</dbReference>
<name>A0A5C7XRV6_9MYCO</name>
<gene>
    <name evidence="1" type="ORF">E6Q54_18710</name>
</gene>
<comment type="caution">
    <text evidence="1">The sequence shown here is derived from an EMBL/GenBank/DDBJ whole genome shotgun (WGS) entry which is preliminary data.</text>
</comment>
<organism evidence="1 2">
    <name type="scientific">Mycolicibacter arupensis</name>
    <dbReference type="NCBI Taxonomy" id="342002"/>
    <lineage>
        <taxon>Bacteria</taxon>
        <taxon>Bacillati</taxon>
        <taxon>Actinomycetota</taxon>
        <taxon>Actinomycetes</taxon>
        <taxon>Mycobacteriales</taxon>
        <taxon>Mycobacteriaceae</taxon>
        <taxon>Mycolicibacter</taxon>
    </lineage>
</organism>